<name>A0A069D3W7_9BACE</name>
<dbReference type="PRINTS" id="PR00344">
    <property type="entry name" value="BCTRLSENSOR"/>
</dbReference>
<dbReference type="EC" id="2.7.13.3" evidence="2"/>
<dbReference type="SUPFAM" id="SSF55874">
    <property type="entry name" value="ATPase domain of HSP90 chaperone/DNA topoisomerase II/histidine kinase"/>
    <property type="match status" value="1"/>
</dbReference>
<dbReference type="InterPro" id="IPR003661">
    <property type="entry name" value="HisK_dim/P_dom"/>
</dbReference>
<protein>
    <recommendedName>
        <fullName evidence="2">histidine kinase</fullName>
        <ecNumber evidence="2">2.7.13.3</ecNumber>
    </recommendedName>
</protein>
<evidence type="ECO:0000256" key="1">
    <source>
        <dbReference type="ARBA" id="ARBA00000085"/>
    </source>
</evidence>
<dbReference type="RefSeq" id="WP_024996768.1">
    <property type="nucleotide sequence ID" value="NZ_BAJS01000012.1"/>
</dbReference>
<feature type="domain" description="Histidine kinase" evidence="8">
    <location>
        <begin position="60"/>
        <end position="276"/>
    </location>
</feature>
<comment type="caution">
    <text evidence="9">The sequence shown here is derived from an EMBL/GenBank/DDBJ whole genome shotgun (WGS) entry which is preliminary data.</text>
</comment>
<dbReference type="Pfam" id="PF02518">
    <property type="entry name" value="HATPase_c"/>
    <property type="match status" value="1"/>
</dbReference>
<dbReference type="OrthoDB" id="594725at2"/>
<dbReference type="EMBL" id="BAJS01000012">
    <property type="protein sequence ID" value="GAK36991.1"/>
    <property type="molecule type" value="Genomic_DNA"/>
</dbReference>
<organism evidence="9 10">
    <name type="scientific">Bacteroides graminisolvens DSM 19988 = JCM 15093</name>
    <dbReference type="NCBI Taxonomy" id="1121097"/>
    <lineage>
        <taxon>Bacteria</taxon>
        <taxon>Pseudomonadati</taxon>
        <taxon>Bacteroidota</taxon>
        <taxon>Bacteroidia</taxon>
        <taxon>Bacteroidales</taxon>
        <taxon>Bacteroidaceae</taxon>
        <taxon>Bacteroides</taxon>
    </lineage>
</organism>
<accession>A0A069D3W7</accession>
<dbReference type="InterPro" id="IPR004358">
    <property type="entry name" value="Sig_transdc_His_kin-like_C"/>
</dbReference>
<keyword evidence="5 9" id="KW-0418">Kinase</keyword>
<keyword evidence="7" id="KW-0812">Transmembrane</keyword>
<dbReference type="PROSITE" id="PS50109">
    <property type="entry name" value="HIS_KIN"/>
    <property type="match status" value="1"/>
</dbReference>
<evidence type="ECO:0000256" key="2">
    <source>
        <dbReference type="ARBA" id="ARBA00012438"/>
    </source>
</evidence>
<dbReference type="InterPro" id="IPR005467">
    <property type="entry name" value="His_kinase_dom"/>
</dbReference>
<keyword evidence="6" id="KW-0902">Two-component regulatory system</keyword>
<keyword evidence="7" id="KW-1133">Transmembrane helix</keyword>
<dbReference type="InterPro" id="IPR036097">
    <property type="entry name" value="HisK_dim/P_sf"/>
</dbReference>
<evidence type="ECO:0000256" key="7">
    <source>
        <dbReference type="SAM" id="Phobius"/>
    </source>
</evidence>
<dbReference type="InterPro" id="IPR036890">
    <property type="entry name" value="HATPase_C_sf"/>
</dbReference>
<keyword evidence="4" id="KW-0808">Transferase</keyword>
<dbReference type="Gene3D" id="1.10.287.130">
    <property type="match status" value="1"/>
</dbReference>
<keyword evidence="10" id="KW-1185">Reference proteome</keyword>
<gene>
    <name evidence="9" type="ORF">JCM15093_2202</name>
</gene>
<dbReference type="SMART" id="SM00387">
    <property type="entry name" value="HATPase_c"/>
    <property type="match status" value="1"/>
</dbReference>
<dbReference type="Pfam" id="PF00512">
    <property type="entry name" value="HisKA"/>
    <property type="match status" value="1"/>
</dbReference>
<dbReference type="PANTHER" id="PTHR45453:SF1">
    <property type="entry name" value="PHOSPHATE REGULON SENSOR PROTEIN PHOR"/>
    <property type="match status" value="1"/>
</dbReference>
<feature type="transmembrane region" description="Helical" evidence="7">
    <location>
        <begin position="17"/>
        <end position="36"/>
    </location>
</feature>
<evidence type="ECO:0000256" key="6">
    <source>
        <dbReference type="ARBA" id="ARBA00023012"/>
    </source>
</evidence>
<keyword evidence="3" id="KW-0597">Phosphoprotein</keyword>
<dbReference type="CDD" id="cd00082">
    <property type="entry name" value="HisKA"/>
    <property type="match status" value="1"/>
</dbReference>
<reference evidence="9 10" key="1">
    <citation type="journal article" date="2015" name="Microbes Environ.">
        <title>Distribution and evolution of nitrogen fixation genes in the phylum bacteroidetes.</title>
        <authorList>
            <person name="Inoue J."/>
            <person name="Oshima K."/>
            <person name="Suda W."/>
            <person name="Sakamoto M."/>
            <person name="Iino T."/>
            <person name="Noda S."/>
            <person name="Hongoh Y."/>
            <person name="Hattori M."/>
            <person name="Ohkuma M."/>
        </authorList>
    </citation>
    <scope>NUCLEOTIDE SEQUENCE [LARGE SCALE GENOMIC DNA]</scope>
    <source>
        <strain evidence="9 10">JCM 15093</strain>
    </source>
</reference>
<dbReference type="GO" id="GO:0016036">
    <property type="term" value="P:cellular response to phosphate starvation"/>
    <property type="evidence" value="ECO:0007669"/>
    <property type="project" value="TreeGrafter"/>
</dbReference>
<proteinExistence type="predicted"/>
<evidence type="ECO:0000259" key="8">
    <source>
        <dbReference type="PROSITE" id="PS50109"/>
    </source>
</evidence>
<dbReference type="STRING" id="1121097.GCA_000428125_02443"/>
<dbReference type="Proteomes" id="UP000027601">
    <property type="component" value="Unassembled WGS sequence"/>
</dbReference>
<evidence type="ECO:0000313" key="9">
    <source>
        <dbReference type="EMBL" id="GAK36991.1"/>
    </source>
</evidence>
<dbReference type="GO" id="GO:0005886">
    <property type="term" value="C:plasma membrane"/>
    <property type="evidence" value="ECO:0007669"/>
    <property type="project" value="TreeGrafter"/>
</dbReference>
<dbReference type="AlphaFoldDB" id="A0A069D3W7"/>
<evidence type="ECO:0000256" key="3">
    <source>
        <dbReference type="ARBA" id="ARBA00022553"/>
    </source>
</evidence>
<evidence type="ECO:0000256" key="4">
    <source>
        <dbReference type="ARBA" id="ARBA00022679"/>
    </source>
</evidence>
<dbReference type="InterPro" id="IPR050351">
    <property type="entry name" value="BphY/WalK/GraS-like"/>
</dbReference>
<dbReference type="GO" id="GO:0000155">
    <property type="term" value="F:phosphorelay sensor kinase activity"/>
    <property type="evidence" value="ECO:0007669"/>
    <property type="project" value="InterPro"/>
</dbReference>
<dbReference type="SUPFAM" id="SSF47384">
    <property type="entry name" value="Homodimeric domain of signal transducing histidine kinase"/>
    <property type="match status" value="1"/>
</dbReference>
<comment type="catalytic activity">
    <reaction evidence="1">
        <text>ATP + protein L-histidine = ADP + protein N-phospho-L-histidine.</text>
        <dbReference type="EC" id="2.7.13.3"/>
    </reaction>
</comment>
<dbReference type="Gene3D" id="3.30.565.10">
    <property type="entry name" value="Histidine kinase-like ATPase, C-terminal domain"/>
    <property type="match status" value="1"/>
</dbReference>
<evidence type="ECO:0000256" key="5">
    <source>
        <dbReference type="ARBA" id="ARBA00022777"/>
    </source>
</evidence>
<dbReference type="eggNOG" id="COG2205">
    <property type="taxonomic scope" value="Bacteria"/>
</dbReference>
<evidence type="ECO:0000313" key="10">
    <source>
        <dbReference type="Proteomes" id="UP000027601"/>
    </source>
</evidence>
<dbReference type="GO" id="GO:0004721">
    <property type="term" value="F:phosphoprotein phosphatase activity"/>
    <property type="evidence" value="ECO:0007669"/>
    <property type="project" value="TreeGrafter"/>
</dbReference>
<dbReference type="SMART" id="SM00388">
    <property type="entry name" value="HisKA"/>
    <property type="match status" value="1"/>
</dbReference>
<dbReference type="InterPro" id="IPR003594">
    <property type="entry name" value="HATPase_dom"/>
</dbReference>
<sequence>MNQQIDFAFFEKTLTEILLVICIGCTVTFIALYFIARSVANKSIEPLKQALNREKSFTSYASHEFRTPLAVLKGSMEVLIRKPRTVEEYEKKIKENIQVVDGMNTMVNNLLTLTRLESDKVKLNNTDCSVKEILTEAYSNYVDAIIKNKLHISLTVSPDDLIVNVDKNSMLIILNNILSNATKYCNPKGYISLRAYRKEKHVIIEIENTGKGISKEETALVFNQFYRSIANGQQKIQGYGLGLAIVKRFTEIIGANVEIESDIEGTTILRIILSQK</sequence>
<dbReference type="PANTHER" id="PTHR45453">
    <property type="entry name" value="PHOSPHATE REGULON SENSOR PROTEIN PHOR"/>
    <property type="match status" value="1"/>
</dbReference>
<keyword evidence="7" id="KW-0472">Membrane</keyword>